<name>A0AAN9APE4_9CAEN</name>
<keyword evidence="5" id="KW-1185">Reference proteome</keyword>
<evidence type="ECO:0000256" key="2">
    <source>
        <dbReference type="SAM" id="Phobius"/>
    </source>
</evidence>
<feature type="region of interest" description="Disordered" evidence="1">
    <location>
        <begin position="243"/>
        <end position="290"/>
    </location>
</feature>
<feature type="transmembrane region" description="Helical" evidence="2">
    <location>
        <begin position="56"/>
        <end position="74"/>
    </location>
</feature>
<keyword evidence="2" id="KW-0812">Transmembrane</keyword>
<feature type="compositionally biased region" description="Polar residues" evidence="1">
    <location>
        <begin position="274"/>
        <end position="287"/>
    </location>
</feature>
<sequence>MHRTNLKTRFAGEQPIANANQRQAQLFFHDPENARERRVSDPVLSKIRQAGRRHKYVTCVLLGVIFLGGFLLTITSRVTRVTQPNSPLPGNWTVVNVTLRIINMQFRPAMTSSESDDFKQVQTTICTVIRGVFAQSVYSPVFFGCWVNSLRSDGLMADVSLTFQNSRPNTIKTGPSSDALSTHKDGTDPNPPIISLNASHVTAVLFQSAHHVIQDSTVHWVLGKLALDPSSLLPPMKTQRAVDGAGYRGFADDRKGSEPNRKGEDSKSRPEFTVPTTRSPAITMTSKDGTEGTGEVYVQCDVTDPGEWRQLQILFHDAGNSPAVHLLELTPFAEPRFLQNSRMTSQVRVVAKMTSEWLEVSLHIIKPICNSSGTYSCWANTTLSDKLMSVTNLVVHSRPSNPVLRLPTDVIEGHALPEPIRCHAYLGNPPGSLKLFASGGQSWKELTEADGLTLTYNKQGCGLAGELTMTSPPGVNGTEVVCVVDNADVDRRGVVMETRAILLEIPLSVCEGQGHLSKVAHPYSSCSKYLVCDGYYVYTALCPALHCFVPSAGLCVPHTLGNTPSSAPSDTYNIQDDFR</sequence>
<dbReference type="Pfam" id="PF01390">
    <property type="entry name" value="SEA"/>
    <property type="match status" value="1"/>
</dbReference>
<dbReference type="PROSITE" id="PS50024">
    <property type="entry name" value="SEA"/>
    <property type="match status" value="1"/>
</dbReference>
<keyword evidence="2" id="KW-1133">Transmembrane helix</keyword>
<dbReference type="SUPFAM" id="SSF82671">
    <property type="entry name" value="SEA domain"/>
    <property type="match status" value="1"/>
</dbReference>
<dbReference type="AlphaFoldDB" id="A0AAN9APE4"/>
<dbReference type="GO" id="GO:0008061">
    <property type="term" value="F:chitin binding"/>
    <property type="evidence" value="ECO:0007669"/>
    <property type="project" value="InterPro"/>
</dbReference>
<dbReference type="InterPro" id="IPR036364">
    <property type="entry name" value="SEA_dom_sf"/>
</dbReference>
<protein>
    <recommendedName>
        <fullName evidence="3">SEA domain-containing protein</fullName>
    </recommendedName>
</protein>
<feature type="region of interest" description="Disordered" evidence="1">
    <location>
        <begin position="168"/>
        <end position="190"/>
    </location>
</feature>
<dbReference type="SUPFAM" id="SSF57625">
    <property type="entry name" value="Invertebrate chitin-binding proteins"/>
    <property type="match status" value="1"/>
</dbReference>
<organism evidence="4 5">
    <name type="scientific">Littorina saxatilis</name>
    <dbReference type="NCBI Taxonomy" id="31220"/>
    <lineage>
        <taxon>Eukaryota</taxon>
        <taxon>Metazoa</taxon>
        <taxon>Spiralia</taxon>
        <taxon>Lophotrochozoa</taxon>
        <taxon>Mollusca</taxon>
        <taxon>Gastropoda</taxon>
        <taxon>Caenogastropoda</taxon>
        <taxon>Littorinimorpha</taxon>
        <taxon>Littorinoidea</taxon>
        <taxon>Littorinidae</taxon>
        <taxon>Littorina</taxon>
    </lineage>
</organism>
<proteinExistence type="predicted"/>
<evidence type="ECO:0000313" key="4">
    <source>
        <dbReference type="EMBL" id="KAK7090490.1"/>
    </source>
</evidence>
<feature type="domain" description="SEA" evidence="3">
    <location>
        <begin position="91"/>
        <end position="199"/>
    </location>
</feature>
<dbReference type="InterPro" id="IPR000082">
    <property type="entry name" value="SEA_dom"/>
</dbReference>
<gene>
    <name evidence="4" type="ORF">V1264_010279</name>
</gene>
<feature type="compositionally biased region" description="Basic and acidic residues" evidence="1">
    <location>
        <begin position="250"/>
        <end position="270"/>
    </location>
</feature>
<dbReference type="EMBL" id="JBAMIC010000024">
    <property type="protein sequence ID" value="KAK7090490.1"/>
    <property type="molecule type" value="Genomic_DNA"/>
</dbReference>
<evidence type="ECO:0000313" key="5">
    <source>
        <dbReference type="Proteomes" id="UP001374579"/>
    </source>
</evidence>
<accession>A0AAN9APE4</accession>
<dbReference type="Gene3D" id="3.30.70.960">
    <property type="entry name" value="SEA domain"/>
    <property type="match status" value="1"/>
</dbReference>
<reference evidence="4 5" key="1">
    <citation type="submission" date="2024-02" db="EMBL/GenBank/DDBJ databases">
        <title>Chromosome-scale genome assembly of the rough periwinkle Littorina saxatilis.</title>
        <authorList>
            <person name="De Jode A."/>
            <person name="Faria R."/>
            <person name="Formenti G."/>
            <person name="Sims Y."/>
            <person name="Smith T.P."/>
            <person name="Tracey A."/>
            <person name="Wood J.M.D."/>
            <person name="Zagrodzka Z.B."/>
            <person name="Johannesson K."/>
            <person name="Butlin R.K."/>
            <person name="Leder E.H."/>
        </authorList>
    </citation>
    <scope>NUCLEOTIDE SEQUENCE [LARGE SCALE GENOMIC DNA]</scope>
    <source>
        <strain evidence="4">Snail1</strain>
        <tissue evidence="4">Muscle</tissue>
    </source>
</reference>
<dbReference type="Proteomes" id="UP001374579">
    <property type="component" value="Unassembled WGS sequence"/>
</dbReference>
<evidence type="ECO:0000256" key="1">
    <source>
        <dbReference type="SAM" id="MobiDB-lite"/>
    </source>
</evidence>
<feature type="compositionally biased region" description="Polar residues" evidence="1">
    <location>
        <begin position="168"/>
        <end position="180"/>
    </location>
</feature>
<evidence type="ECO:0000259" key="3">
    <source>
        <dbReference type="PROSITE" id="PS50024"/>
    </source>
</evidence>
<comment type="caution">
    <text evidence="4">The sequence shown here is derived from an EMBL/GenBank/DDBJ whole genome shotgun (WGS) entry which is preliminary data.</text>
</comment>
<dbReference type="InterPro" id="IPR036508">
    <property type="entry name" value="Chitin-bd_dom_sf"/>
</dbReference>
<keyword evidence="2" id="KW-0472">Membrane</keyword>